<reference evidence="2" key="2">
    <citation type="journal article" date="2008" name="Nucleic Acids Res.">
        <title>The rice annotation project database (RAP-DB): 2008 update.</title>
        <authorList>
            <consortium name="The rice annotation project (RAP)"/>
        </authorList>
    </citation>
    <scope>GENOME REANNOTATION</scope>
    <source>
        <strain evidence="2">cv. Nipponbare</strain>
    </source>
</reference>
<evidence type="ECO:0000313" key="2">
    <source>
        <dbReference type="Proteomes" id="UP000000763"/>
    </source>
</evidence>
<dbReference type="Proteomes" id="UP000000763">
    <property type="component" value="Chromosome 2"/>
</dbReference>
<gene>
    <name evidence="1" type="primary">OJ1112_G03.7</name>
</gene>
<reference evidence="2" key="1">
    <citation type="journal article" date="2005" name="Nature">
        <title>The map-based sequence of the rice genome.</title>
        <authorList>
            <consortium name="International rice genome sequencing project (IRGSP)"/>
            <person name="Matsumoto T."/>
            <person name="Wu J."/>
            <person name="Kanamori H."/>
            <person name="Katayose Y."/>
            <person name="Fujisawa M."/>
            <person name="Namiki N."/>
            <person name="Mizuno H."/>
            <person name="Yamamoto K."/>
            <person name="Antonio B.A."/>
            <person name="Baba T."/>
            <person name="Sakata K."/>
            <person name="Nagamura Y."/>
            <person name="Aoki H."/>
            <person name="Arikawa K."/>
            <person name="Arita K."/>
            <person name="Bito T."/>
            <person name="Chiden Y."/>
            <person name="Fujitsuka N."/>
            <person name="Fukunaka R."/>
            <person name="Hamada M."/>
            <person name="Harada C."/>
            <person name="Hayashi A."/>
            <person name="Hijishita S."/>
            <person name="Honda M."/>
            <person name="Hosokawa S."/>
            <person name="Ichikawa Y."/>
            <person name="Idonuma A."/>
            <person name="Iijima M."/>
            <person name="Ikeda M."/>
            <person name="Ikeno M."/>
            <person name="Ito K."/>
            <person name="Ito S."/>
            <person name="Ito T."/>
            <person name="Ito Y."/>
            <person name="Ito Y."/>
            <person name="Iwabuchi A."/>
            <person name="Kamiya K."/>
            <person name="Karasawa W."/>
            <person name="Kurita K."/>
            <person name="Katagiri S."/>
            <person name="Kikuta A."/>
            <person name="Kobayashi H."/>
            <person name="Kobayashi N."/>
            <person name="Machita K."/>
            <person name="Maehara T."/>
            <person name="Masukawa M."/>
            <person name="Mizubayashi T."/>
            <person name="Mukai Y."/>
            <person name="Nagasaki H."/>
            <person name="Nagata Y."/>
            <person name="Naito S."/>
            <person name="Nakashima M."/>
            <person name="Nakama Y."/>
            <person name="Nakamichi Y."/>
            <person name="Nakamura M."/>
            <person name="Meguro A."/>
            <person name="Negishi M."/>
            <person name="Ohta I."/>
            <person name="Ohta T."/>
            <person name="Okamoto M."/>
            <person name="Ono N."/>
            <person name="Saji S."/>
            <person name="Sakaguchi M."/>
            <person name="Sakai K."/>
            <person name="Shibata M."/>
            <person name="Shimokawa T."/>
            <person name="Song J."/>
            <person name="Takazaki Y."/>
            <person name="Terasawa K."/>
            <person name="Tsugane M."/>
            <person name="Tsuji K."/>
            <person name="Ueda S."/>
            <person name="Waki K."/>
            <person name="Yamagata H."/>
            <person name="Yamamoto M."/>
            <person name="Yamamoto S."/>
            <person name="Yamane H."/>
            <person name="Yoshiki S."/>
            <person name="Yoshihara R."/>
            <person name="Yukawa K."/>
            <person name="Zhong H."/>
            <person name="Yano M."/>
            <person name="Yuan Q."/>
            <person name="Ouyang S."/>
            <person name="Liu J."/>
            <person name="Jones K.M."/>
            <person name="Gansberger K."/>
            <person name="Moffat K."/>
            <person name="Hill J."/>
            <person name="Bera J."/>
            <person name="Fadrosh D."/>
            <person name="Jin S."/>
            <person name="Johri S."/>
            <person name="Kim M."/>
            <person name="Overton L."/>
            <person name="Reardon M."/>
            <person name="Tsitrin T."/>
            <person name="Vuong H."/>
            <person name="Weaver B."/>
            <person name="Ciecko A."/>
            <person name="Tallon L."/>
            <person name="Jackson J."/>
            <person name="Pai G."/>
            <person name="Aken S.V."/>
            <person name="Utterback T."/>
            <person name="Reidmuller S."/>
            <person name="Feldblyum T."/>
            <person name="Hsiao J."/>
            <person name="Zismann V."/>
            <person name="Iobst S."/>
            <person name="de Vazeille A.R."/>
            <person name="Buell C.R."/>
            <person name="Ying K."/>
            <person name="Li Y."/>
            <person name="Lu T."/>
            <person name="Huang Y."/>
            <person name="Zhao Q."/>
            <person name="Feng Q."/>
            <person name="Zhang L."/>
            <person name="Zhu J."/>
            <person name="Weng Q."/>
            <person name="Mu J."/>
            <person name="Lu Y."/>
            <person name="Fan D."/>
            <person name="Liu Y."/>
            <person name="Guan J."/>
            <person name="Zhang Y."/>
            <person name="Yu S."/>
            <person name="Liu X."/>
            <person name="Zhang Y."/>
            <person name="Hong G."/>
            <person name="Han B."/>
            <person name="Choisne N."/>
            <person name="Demange N."/>
            <person name="Orjeda G."/>
            <person name="Samain S."/>
            <person name="Cattolico L."/>
            <person name="Pelletier E."/>
            <person name="Couloux A."/>
            <person name="Segurens B."/>
            <person name="Wincker P."/>
            <person name="D'Hont A."/>
            <person name="Scarpelli C."/>
            <person name="Weissenbach J."/>
            <person name="Salanoubat M."/>
            <person name="Quetier F."/>
            <person name="Yu Y."/>
            <person name="Kim H.R."/>
            <person name="Rambo T."/>
            <person name="Currie J."/>
            <person name="Collura K."/>
            <person name="Luo M."/>
            <person name="Yang T."/>
            <person name="Ammiraju J.S.S."/>
            <person name="Engler F."/>
            <person name="Soderlund C."/>
            <person name="Wing R.A."/>
            <person name="Palmer L.E."/>
            <person name="de la Bastide M."/>
            <person name="Spiegel L."/>
            <person name="Nascimento L."/>
            <person name="Zutavern T."/>
            <person name="O'Shaughnessy A."/>
            <person name="Dike S."/>
            <person name="Dedhia N."/>
            <person name="Preston R."/>
            <person name="Balija V."/>
            <person name="McCombie W.R."/>
            <person name="Chow T."/>
            <person name="Chen H."/>
            <person name="Chung M."/>
            <person name="Chen C."/>
            <person name="Shaw J."/>
            <person name="Wu H."/>
            <person name="Hsiao K."/>
            <person name="Chao Y."/>
            <person name="Chu M."/>
            <person name="Cheng C."/>
            <person name="Hour A."/>
            <person name="Lee P."/>
            <person name="Lin S."/>
            <person name="Lin Y."/>
            <person name="Liou J."/>
            <person name="Liu S."/>
            <person name="Hsing Y."/>
            <person name="Raghuvanshi S."/>
            <person name="Mohanty A."/>
            <person name="Bharti A.K."/>
            <person name="Gaur A."/>
            <person name="Gupta V."/>
            <person name="Kumar D."/>
            <person name="Ravi V."/>
            <person name="Vij S."/>
            <person name="Kapur A."/>
            <person name="Khurana P."/>
            <person name="Khurana P."/>
            <person name="Khurana J.P."/>
            <person name="Tyagi A.K."/>
            <person name="Gaikwad K."/>
            <person name="Singh A."/>
            <person name="Dalal V."/>
            <person name="Srivastava S."/>
            <person name="Dixit A."/>
            <person name="Pal A.K."/>
            <person name="Ghazi I.A."/>
            <person name="Yadav M."/>
            <person name="Pandit A."/>
            <person name="Bhargava A."/>
            <person name="Sureshbabu K."/>
            <person name="Batra K."/>
            <person name="Sharma T.R."/>
            <person name="Mohapatra T."/>
            <person name="Singh N.K."/>
            <person name="Messing J."/>
            <person name="Nelson A.B."/>
            <person name="Fuks G."/>
            <person name="Kavchok S."/>
            <person name="Keizer G."/>
            <person name="Linton E."/>
            <person name="Llaca V."/>
            <person name="Song R."/>
            <person name="Tanyolac B."/>
            <person name="Young S."/>
            <person name="Ho-Il K."/>
            <person name="Hahn J.H."/>
            <person name="Sangsakoo G."/>
            <person name="Vanavichit A."/>
            <person name="de Mattos Luiz.A.T."/>
            <person name="Zimmer P.D."/>
            <person name="Malone G."/>
            <person name="Dellagostin O."/>
            <person name="de Oliveira A.C."/>
            <person name="Bevan M."/>
            <person name="Bancroft I."/>
            <person name="Minx P."/>
            <person name="Cordum H."/>
            <person name="Wilson R."/>
            <person name="Cheng Z."/>
            <person name="Jin W."/>
            <person name="Jiang J."/>
            <person name="Leong S.A."/>
            <person name="Iwama H."/>
            <person name="Gojobori T."/>
            <person name="Itoh T."/>
            <person name="Niimura Y."/>
            <person name="Fujii Y."/>
            <person name="Habara T."/>
            <person name="Sakai H."/>
            <person name="Sato Y."/>
            <person name="Wilson G."/>
            <person name="Kumar K."/>
            <person name="McCouch S."/>
            <person name="Juretic N."/>
            <person name="Hoen D."/>
            <person name="Wright S."/>
            <person name="Bruskiewich R."/>
            <person name="Bureau T."/>
            <person name="Miyao A."/>
            <person name="Hirochika H."/>
            <person name="Nishikawa T."/>
            <person name="Kadowaki K."/>
            <person name="Sugiura M."/>
            <person name="Burr B."/>
            <person name="Sasaki T."/>
        </authorList>
    </citation>
    <scope>NUCLEOTIDE SEQUENCE [LARGE SCALE GENOMIC DNA]</scope>
    <source>
        <strain evidence="2">cv. Nipponbare</strain>
    </source>
</reference>
<dbReference type="AlphaFoldDB" id="Q6H7S1"/>
<evidence type="ECO:0000313" key="1">
    <source>
        <dbReference type="EMBL" id="BAD25228.1"/>
    </source>
</evidence>
<dbReference type="EMBL" id="AP004133">
    <property type="protein sequence ID" value="BAD25228.1"/>
    <property type="molecule type" value="Genomic_DNA"/>
</dbReference>
<sequence length="78" mass="8555">MHFKELHAPLQPFTGQLSLREGERGEVNVEFRDEFLPRCDPLLAVAAALQWQSQTQARRERGGLVVEAGGLGAGRASP</sequence>
<name>Q6H7S1_ORYSJ</name>
<accession>Q6H7S1</accession>
<organism evidence="1 2">
    <name type="scientific">Oryza sativa subsp. japonica</name>
    <name type="common">Rice</name>
    <dbReference type="NCBI Taxonomy" id="39947"/>
    <lineage>
        <taxon>Eukaryota</taxon>
        <taxon>Viridiplantae</taxon>
        <taxon>Streptophyta</taxon>
        <taxon>Embryophyta</taxon>
        <taxon>Tracheophyta</taxon>
        <taxon>Spermatophyta</taxon>
        <taxon>Magnoliopsida</taxon>
        <taxon>Liliopsida</taxon>
        <taxon>Poales</taxon>
        <taxon>Poaceae</taxon>
        <taxon>BOP clade</taxon>
        <taxon>Oryzoideae</taxon>
        <taxon>Oryzeae</taxon>
        <taxon>Oryzinae</taxon>
        <taxon>Oryza</taxon>
        <taxon>Oryza sativa</taxon>
    </lineage>
</organism>
<proteinExistence type="predicted"/>
<protein>
    <submittedName>
        <fullName evidence="1">Uncharacterized protein</fullName>
    </submittedName>
</protein>